<dbReference type="PANTHER" id="PTHR47738">
    <property type="entry name" value="PTS SYSTEM FRUCTOSE-LIKE EIIA COMPONENT-RELATED"/>
    <property type="match status" value="1"/>
</dbReference>
<keyword evidence="2" id="KW-0808">Transferase</keyword>
<dbReference type="InterPro" id="IPR016152">
    <property type="entry name" value="PTrfase/Anion_transptr"/>
</dbReference>
<dbReference type="AlphaFoldDB" id="A6NVH5"/>
<keyword evidence="2" id="KW-0670">Pyruvate</keyword>
<dbReference type="STRING" id="411467.BACCAP_02215"/>
<keyword evidence="3" id="KW-1185">Reference proteome</keyword>
<dbReference type="GO" id="GO:0016740">
    <property type="term" value="F:transferase activity"/>
    <property type="evidence" value="ECO:0007669"/>
    <property type="project" value="UniProtKB-KW"/>
</dbReference>
<feature type="domain" description="PTS EIIA type-2" evidence="1">
    <location>
        <begin position="8"/>
        <end position="152"/>
    </location>
</feature>
<dbReference type="CDD" id="cd00211">
    <property type="entry name" value="PTS_IIA_fru"/>
    <property type="match status" value="1"/>
</dbReference>
<comment type="caution">
    <text evidence="2">The sequence shown here is derived from an EMBL/GenBank/DDBJ whole genome shotgun (WGS) entry which is preliminary data.</text>
</comment>
<dbReference type="InterPro" id="IPR002178">
    <property type="entry name" value="PTS_EIIA_type-2_dom"/>
</dbReference>
<protein>
    <submittedName>
        <fullName evidence="2">Phosphoenolpyruvate-dependent sugar phosphotransferase system, EIIA 2</fullName>
    </submittedName>
</protein>
<sequence length="155" mass="16392">MIIMRITDLLTEDGILIGAAATTKEEAITMLVSGPERFGCVVDPAVCRADVLARESLGTTALSHGVAVPHAKSRGVKERGVTVMTVPNGIDFGAVDGPSRLIFLLVGPENDPGAYLEMLSSLLQVLMKNPGLAEKLADCKSSAEFLQLLRDAESK</sequence>
<dbReference type="EMBL" id="AAXG02000013">
    <property type="protein sequence ID" value="EDM99944.1"/>
    <property type="molecule type" value="Genomic_DNA"/>
</dbReference>
<reference evidence="2 3" key="2">
    <citation type="submission" date="2007-06" db="EMBL/GenBank/DDBJ databases">
        <title>Draft genome sequence of Pseudoflavonifractor capillosus ATCC 29799.</title>
        <authorList>
            <person name="Sudarsanam P."/>
            <person name="Ley R."/>
            <person name="Guruge J."/>
            <person name="Turnbaugh P.J."/>
            <person name="Mahowald M."/>
            <person name="Liep D."/>
            <person name="Gordon J."/>
        </authorList>
    </citation>
    <scope>NUCLEOTIDE SEQUENCE [LARGE SCALE GENOMIC DNA]</scope>
    <source>
        <strain evidence="2 3">ATCC 29799</strain>
    </source>
</reference>
<reference evidence="2 3" key="1">
    <citation type="submission" date="2007-04" db="EMBL/GenBank/DDBJ databases">
        <authorList>
            <person name="Fulton L."/>
            <person name="Clifton S."/>
            <person name="Fulton B."/>
            <person name="Xu J."/>
            <person name="Minx P."/>
            <person name="Pepin K.H."/>
            <person name="Johnson M."/>
            <person name="Thiruvilangam P."/>
            <person name="Bhonagiri V."/>
            <person name="Nash W.E."/>
            <person name="Mardis E.R."/>
            <person name="Wilson R.K."/>
        </authorList>
    </citation>
    <scope>NUCLEOTIDE SEQUENCE [LARGE SCALE GENOMIC DNA]</scope>
    <source>
        <strain evidence="2 3">ATCC 29799</strain>
    </source>
</reference>
<dbReference type="PROSITE" id="PS51094">
    <property type="entry name" value="PTS_EIIA_TYPE_2"/>
    <property type="match status" value="1"/>
</dbReference>
<dbReference type="PANTHER" id="PTHR47738:SF2">
    <property type="entry name" value="PTS SYSTEM FRUCTOSE-LIKE EIIA COMPONENT"/>
    <property type="match status" value="1"/>
</dbReference>
<name>A6NVH5_9FIRM</name>
<evidence type="ECO:0000313" key="2">
    <source>
        <dbReference type="EMBL" id="EDM99944.1"/>
    </source>
</evidence>
<dbReference type="Proteomes" id="UP000003639">
    <property type="component" value="Unassembled WGS sequence"/>
</dbReference>
<dbReference type="Pfam" id="PF00359">
    <property type="entry name" value="PTS_EIIA_2"/>
    <property type="match status" value="1"/>
</dbReference>
<dbReference type="InterPro" id="IPR051541">
    <property type="entry name" value="PTS_SugarTrans_NitroReg"/>
</dbReference>
<evidence type="ECO:0000313" key="3">
    <source>
        <dbReference type="Proteomes" id="UP000003639"/>
    </source>
</evidence>
<dbReference type="Gene3D" id="3.40.930.10">
    <property type="entry name" value="Mannitol-specific EII, Chain A"/>
    <property type="match status" value="1"/>
</dbReference>
<evidence type="ECO:0000259" key="1">
    <source>
        <dbReference type="PROSITE" id="PS51094"/>
    </source>
</evidence>
<organism evidence="2 3">
    <name type="scientific">Pseudoflavonifractor capillosus ATCC 29799</name>
    <dbReference type="NCBI Taxonomy" id="411467"/>
    <lineage>
        <taxon>Bacteria</taxon>
        <taxon>Bacillati</taxon>
        <taxon>Bacillota</taxon>
        <taxon>Clostridia</taxon>
        <taxon>Eubacteriales</taxon>
        <taxon>Oscillospiraceae</taxon>
        <taxon>Pseudoflavonifractor</taxon>
    </lineage>
</organism>
<accession>A6NVH5</accession>
<gene>
    <name evidence="2" type="ORF">BACCAP_02215</name>
</gene>
<proteinExistence type="predicted"/>
<dbReference type="SUPFAM" id="SSF55804">
    <property type="entry name" value="Phoshotransferase/anion transport protein"/>
    <property type="match status" value="1"/>
</dbReference>
<dbReference type="eggNOG" id="COG1762">
    <property type="taxonomic scope" value="Bacteria"/>
</dbReference>